<dbReference type="SUPFAM" id="SSF50044">
    <property type="entry name" value="SH3-domain"/>
    <property type="match status" value="1"/>
</dbReference>
<dbReference type="Pfam" id="PF00018">
    <property type="entry name" value="SH3_1"/>
    <property type="match status" value="1"/>
</dbReference>
<dbReference type="Gene3D" id="1.10.8.270">
    <property type="entry name" value="putative rabgap domain of human tbc1 domain family member 14 like domains"/>
    <property type="match status" value="1"/>
</dbReference>
<dbReference type="GO" id="GO:0031267">
    <property type="term" value="F:small GTPase binding"/>
    <property type="evidence" value="ECO:0007669"/>
    <property type="project" value="TreeGrafter"/>
</dbReference>
<feature type="domain" description="Rab-GAP TBC" evidence="5">
    <location>
        <begin position="171"/>
        <end position="362"/>
    </location>
</feature>
<protein>
    <recommendedName>
        <fullName evidence="3">RUN and TBC1 domain-containing protein 3</fullName>
    </recommendedName>
</protein>
<name>A0A7J5YAL4_DISMA</name>
<evidence type="ECO:0000256" key="4">
    <source>
        <dbReference type="SAM" id="MobiDB-lite"/>
    </source>
</evidence>
<dbReference type="SUPFAM" id="SSF47923">
    <property type="entry name" value="Ypt/Rab-GAP domain of gyp1p"/>
    <property type="match status" value="2"/>
</dbReference>
<gene>
    <name evidence="7" type="ORF">F7725_003584</name>
</gene>
<dbReference type="PANTHER" id="PTHR47219:SF13">
    <property type="entry name" value="RUN AND TBC1 DOMAIN-CONTAINING PROTEIN 3"/>
    <property type="match status" value="1"/>
</dbReference>
<dbReference type="AlphaFoldDB" id="A0A7J5YAL4"/>
<dbReference type="Gene3D" id="1.20.58.900">
    <property type="match status" value="1"/>
</dbReference>
<feature type="domain" description="RUN" evidence="6">
    <location>
        <begin position="642"/>
        <end position="780"/>
    </location>
</feature>
<dbReference type="InterPro" id="IPR036028">
    <property type="entry name" value="SH3-like_dom_sf"/>
</dbReference>
<evidence type="ECO:0000256" key="2">
    <source>
        <dbReference type="ARBA" id="ARBA00022443"/>
    </source>
</evidence>
<dbReference type="PANTHER" id="PTHR47219">
    <property type="entry name" value="RAB GTPASE-ACTIVATING PROTEIN 1-LIKE"/>
    <property type="match status" value="1"/>
</dbReference>
<dbReference type="FunFam" id="1.10.472.80:FF:000012">
    <property type="entry name" value="Small G protein signaling modulator 3"/>
    <property type="match status" value="1"/>
</dbReference>
<keyword evidence="2" id="KW-0728">SH3 domain</keyword>
<dbReference type="Gene3D" id="1.10.472.80">
    <property type="entry name" value="Ypt/Rab-GAP domain of gyp1p, domain 3"/>
    <property type="match status" value="1"/>
</dbReference>
<dbReference type="PROSITE" id="PS50826">
    <property type="entry name" value="RUN"/>
    <property type="match status" value="1"/>
</dbReference>
<evidence type="ECO:0000259" key="6">
    <source>
        <dbReference type="PROSITE" id="PS50826"/>
    </source>
</evidence>
<dbReference type="InterPro" id="IPR050302">
    <property type="entry name" value="Rab_GAP_TBC_domain"/>
</dbReference>
<comment type="caution">
    <text evidence="7">The sequence shown here is derived from an EMBL/GenBank/DDBJ whole genome shotgun (WGS) entry which is preliminary data.</text>
</comment>
<organism evidence="7 8">
    <name type="scientific">Dissostichus mawsoni</name>
    <name type="common">Antarctic cod</name>
    <dbReference type="NCBI Taxonomy" id="36200"/>
    <lineage>
        <taxon>Eukaryota</taxon>
        <taxon>Metazoa</taxon>
        <taxon>Chordata</taxon>
        <taxon>Craniata</taxon>
        <taxon>Vertebrata</taxon>
        <taxon>Euteleostomi</taxon>
        <taxon>Actinopterygii</taxon>
        <taxon>Neopterygii</taxon>
        <taxon>Teleostei</taxon>
        <taxon>Neoteleostei</taxon>
        <taxon>Acanthomorphata</taxon>
        <taxon>Eupercaria</taxon>
        <taxon>Perciformes</taxon>
        <taxon>Notothenioidei</taxon>
        <taxon>Nototheniidae</taxon>
        <taxon>Dissostichus</taxon>
    </lineage>
</organism>
<feature type="compositionally biased region" description="Polar residues" evidence="4">
    <location>
        <begin position="95"/>
        <end position="104"/>
    </location>
</feature>
<dbReference type="PROSITE" id="PS50086">
    <property type="entry name" value="TBC_RABGAP"/>
    <property type="match status" value="1"/>
</dbReference>
<dbReference type="InterPro" id="IPR004012">
    <property type="entry name" value="Run_dom"/>
</dbReference>
<dbReference type="InterPro" id="IPR000195">
    <property type="entry name" value="Rab-GAP-TBC_dom"/>
</dbReference>
<dbReference type="SUPFAM" id="SSF140741">
    <property type="entry name" value="RUN domain-like"/>
    <property type="match status" value="1"/>
</dbReference>
<keyword evidence="8" id="KW-1185">Reference proteome</keyword>
<evidence type="ECO:0000313" key="8">
    <source>
        <dbReference type="Proteomes" id="UP000518266"/>
    </source>
</evidence>
<dbReference type="Proteomes" id="UP000518266">
    <property type="component" value="Unassembled WGS sequence"/>
</dbReference>
<dbReference type="GO" id="GO:0005096">
    <property type="term" value="F:GTPase activator activity"/>
    <property type="evidence" value="ECO:0007669"/>
    <property type="project" value="TreeGrafter"/>
</dbReference>
<dbReference type="SMART" id="SM00164">
    <property type="entry name" value="TBC"/>
    <property type="match status" value="1"/>
</dbReference>
<dbReference type="Pfam" id="PF02759">
    <property type="entry name" value="RUN"/>
    <property type="match status" value="1"/>
</dbReference>
<evidence type="ECO:0000256" key="3">
    <source>
        <dbReference type="ARBA" id="ARBA00030864"/>
    </source>
</evidence>
<reference evidence="7 8" key="1">
    <citation type="submission" date="2020-03" db="EMBL/GenBank/DDBJ databases">
        <title>Dissostichus mawsoni Genome sequencing and assembly.</title>
        <authorList>
            <person name="Park H."/>
        </authorList>
    </citation>
    <scope>NUCLEOTIDE SEQUENCE [LARGE SCALE GENOMIC DNA]</scope>
    <source>
        <strain evidence="7">DM0001</strain>
        <tissue evidence="7">Muscle</tissue>
    </source>
</reference>
<dbReference type="EMBL" id="JAAKFY010000014">
    <property type="protein sequence ID" value="KAF3846506.1"/>
    <property type="molecule type" value="Genomic_DNA"/>
</dbReference>
<dbReference type="FunFam" id="1.10.8.270:FF:000013">
    <property type="entry name" value="Small G protein signaling modulator 3"/>
    <property type="match status" value="1"/>
</dbReference>
<feature type="region of interest" description="Disordered" evidence="4">
    <location>
        <begin position="94"/>
        <end position="127"/>
    </location>
</feature>
<evidence type="ECO:0000259" key="5">
    <source>
        <dbReference type="PROSITE" id="PS50086"/>
    </source>
</evidence>
<dbReference type="OrthoDB" id="44736at2759"/>
<dbReference type="Pfam" id="PF00566">
    <property type="entry name" value="RabGAP-TBC"/>
    <property type="match status" value="1"/>
</dbReference>
<evidence type="ECO:0000313" key="7">
    <source>
        <dbReference type="EMBL" id="KAF3846506.1"/>
    </source>
</evidence>
<proteinExistence type="inferred from homology"/>
<dbReference type="InterPro" id="IPR035969">
    <property type="entry name" value="Rab-GAP_TBC_sf"/>
</dbReference>
<dbReference type="SMART" id="SM00593">
    <property type="entry name" value="RUN"/>
    <property type="match status" value="1"/>
</dbReference>
<sequence>MRTESGQTGLVSRGKEVNGGSSLGISLRLSLPLPDVIATASERYLLTSFHQSDFANRVHSLSYQQNVRYLHTSPWWPFSALTPSMWPQDILAKKNPQNSLNSTDDFGFRMDPEDDGMPRSRLGTEGSPSQRLRWQAHLEFTHNHTVGDLTWDLIDPVLSRSERLRSLVLGGIPHSMRPQLWMRLAGALQKKRTSEISYREIIKNSSNDDSSTSKQIDKDLLRTMPTNACFCSMSSVGVPRLKRVLRALAWLYPDIGYCQGTGMVVSCLLLFLEEEDVLWMMCALIEDLLPPAYFSSTLLGVQTDQRVLRQLIVQYLPDLDRLLQEHDIELSLITLHWFLTSFASVVDIRLLLRIWDLLFYQGSLVLFQITLGMLKIKEEELVSSENSASIFNTLSDLPSQLRDGPAVLGEAMRLAGSLTQETLEAHRHKHQAYILNEQAQLSNGNNTTYSTNLNKAVRRQSLRRKSTLSSLLFGEDEAEALKSKNIKQTELVAALREAITRTAEHFHCLDPRHSSAELTPDYSMESHQRDHENFLVVSRTRRRRAKALLDFERHDDDELGFRKNDIITVSHALLDDSQKPKNAFCAVFSIFPLQIISQKDEHCWVGELNGLRGVGFQRSLWEILDERSKEYSLAGDDSVTEAVTDLARGTLCPALKAIFQHGLKKTSLLGGPCHPWCIKLIMGLIPFSFLSGGSREAVQSVNMSHDTAHVQMDVKFRSLVCVGLNEQVLHLWLEVLCSSMAAVEKWYHPWSFLRSPGWVQIKCELRVLSKFAFSLSQDCELPDKKEEKEQRPLKEGVQDMLVKHHLFSWDIDG</sequence>
<dbReference type="InterPro" id="IPR001452">
    <property type="entry name" value="SH3_domain"/>
</dbReference>
<accession>A0A7J5YAL4</accession>
<dbReference type="InterPro" id="IPR037213">
    <property type="entry name" value="Run_dom_sf"/>
</dbReference>
<evidence type="ECO:0000256" key="1">
    <source>
        <dbReference type="ARBA" id="ARBA00006296"/>
    </source>
</evidence>
<comment type="similarity">
    <text evidence="1">Belongs to the small G protein signaling modulator family.</text>
</comment>